<dbReference type="AlphaFoldDB" id="A0A556A6F7"/>
<dbReference type="InterPro" id="IPR020845">
    <property type="entry name" value="AMP-binding_CS"/>
</dbReference>
<proteinExistence type="predicted"/>
<feature type="domain" description="AMP-dependent synthetase/ligase" evidence="1">
    <location>
        <begin position="32"/>
        <end position="393"/>
    </location>
</feature>
<gene>
    <name evidence="3" type="ORF">FOZ76_26580</name>
</gene>
<dbReference type="OrthoDB" id="9766486at2"/>
<dbReference type="SUPFAM" id="SSF56801">
    <property type="entry name" value="Acetyl-CoA synthetase-like"/>
    <property type="match status" value="1"/>
</dbReference>
<dbReference type="Gene3D" id="3.40.50.12780">
    <property type="entry name" value="N-terminal domain of ligase-like"/>
    <property type="match status" value="1"/>
</dbReference>
<dbReference type="Pfam" id="PF13193">
    <property type="entry name" value="AMP-binding_C"/>
    <property type="match status" value="1"/>
</dbReference>
<feature type="domain" description="AMP-binding enzyme C-terminal" evidence="2">
    <location>
        <begin position="455"/>
        <end position="531"/>
    </location>
</feature>
<dbReference type="InterPro" id="IPR025110">
    <property type="entry name" value="AMP-bd_C"/>
</dbReference>
<reference evidence="3 4" key="1">
    <citation type="submission" date="2019-07" db="EMBL/GenBank/DDBJ databases">
        <title>Qingshengfaniella alkalisoli gen. nov., sp. nov., isolated from saline soil.</title>
        <authorList>
            <person name="Xu L."/>
            <person name="Huang X.-X."/>
            <person name="Sun J.-Q."/>
        </authorList>
    </citation>
    <scope>NUCLEOTIDE SEQUENCE [LARGE SCALE GENOMIC DNA]</scope>
    <source>
        <strain evidence="3 4">DSM 27279</strain>
    </source>
</reference>
<accession>A0A556A6F7</accession>
<dbReference type="Proteomes" id="UP000318405">
    <property type="component" value="Unassembled WGS sequence"/>
</dbReference>
<protein>
    <submittedName>
        <fullName evidence="3">AMP-binding protein</fullName>
    </submittedName>
</protein>
<dbReference type="InterPro" id="IPR050237">
    <property type="entry name" value="ATP-dep_AMP-bd_enzyme"/>
</dbReference>
<evidence type="ECO:0000313" key="4">
    <source>
        <dbReference type="Proteomes" id="UP000318405"/>
    </source>
</evidence>
<evidence type="ECO:0000313" key="3">
    <source>
        <dbReference type="EMBL" id="TSH88457.1"/>
    </source>
</evidence>
<evidence type="ECO:0000259" key="2">
    <source>
        <dbReference type="Pfam" id="PF13193"/>
    </source>
</evidence>
<name>A0A556A6F7_9BURK</name>
<comment type="caution">
    <text evidence="3">The sequence shown here is derived from an EMBL/GenBank/DDBJ whole genome shotgun (WGS) entry which is preliminary data.</text>
</comment>
<dbReference type="InterPro" id="IPR045851">
    <property type="entry name" value="AMP-bd_C_sf"/>
</dbReference>
<dbReference type="Pfam" id="PF00501">
    <property type="entry name" value="AMP-binding"/>
    <property type="match status" value="1"/>
</dbReference>
<dbReference type="PANTHER" id="PTHR43767">
    <property type="entry name" value="LONG-CHAIN-FATTY-ACID--COA LIGASE"/>
    <property type="match status" value="1"/>
</dbReference>
<dbReference type="GO" id="GO:0016877">
    <property type="term" value="F:ligase activity, forming carbon-sulfur bonds"/>
    <property type="evidence" value="ECO:0007669"/>
    <property type="project" value="UniProtKB-ARBA"/>
</dbReference>
<dbReference type="PROSITE" id="PS00455">
    <property type="entry name" value="AMP_BINDING"/>
    <property type="match status" value="1"/>
</dbReference>
<dbReference type="PANTHER" id="PTHR43767:SF10">
    <property type="entry name" value="SURFACTIN SYNTHASE SUBUNIT 1"/>
    <property type="match status" value="1"/>
</dbReference>
<dbReference type="RefSeq" id="WP_143951326.1">
    <property type="nucleotide sequence ID" value="NZ_BAABMB010000002.1"/>
</dbReference>
<dbReference type="Gene3D" id="3.30.300.30">
    <property type="match status" value="1"/>
</dbReference>
<sequence>MNGMVHGTGPDALPAPVTAIEIGNTIPRVLVRQAQRFGAKPLIAFPRQRQSLSYDGLLAFSKAGAYRLQRVHGLAPGTIAAIYLQNSADYVKSWFSCLFAGVVDAPINREFRKSSLFFGLTTAAAEAVFTDGQGVEHLVDPEVRGYLGNLRVLVLAGDYDRATVDRLLSALPTPVPVVELDALTAPGPDEDLWATLKSNEPALIRFTSGTTGPAKGILQSHLHVLAKSAVHNEVLEYGPDDVLYTPFPLHHNLASINGLIGTLQAGGTMVSVAKFSASGFWREARECGATLAHLLQSIAPLVSAQPPSPDDRNHRVRYLWSGRPDPVFEERFNVRRVQLYALGEVGVVSYKRGGEEAGAGMGRPLPQMEVRIIDPLDRPVPSGTVGEITVRPRQPHRVMLAYHNNLPATMRAFRNLWFHTGDGGYFNETGELCFAGRMGDTIRRRGVNISSEQIDAEIRRYAAIEDCGVIAVPSETGEQEIHACLVWKADPGDGEKAFDLLSAFLAERLPKSYLPRFYESMQELPRTNTGKVRKAALRERPRYGPTWDREKSCWIQRSS</sequence>
<organism evidence="3 4">
    <name type="scientific">Verticiella sediminum</name>
    <dbReference type="NCBI Taxonomy" id="1247510"/>
    <lineage>
        <taxon>Bacteria</taxon>
        <taxon>Pseudomonadati</taxon>
        <taxon>Pseudomonadota</taxon>
        <taxon>Betaproteobacteria</taxon>
        <taxon>Burkholderiales</taxon>
        <taxon>Alcaligenaceae</taxon>
        <taxon>Verticiella</taxon>
    </lineage>
</organism>
<dbReference type="EMBL" id="VLTJ01000044">
    <property type="protein sequence ID" value="TSH88457.1"/>
    <property type="molecule type" value="Genomic_DNA"/>
</dbReference>
<dbReference type="InterPro" id="IPR042099">
    <property type="entry name" value="ANL_N_sf"/>
</dbReference>
<evidence type="ECO:0000259" key="1">
    <source>
        <dbReference type="Pfam" id="PF00501"/>
    </source>
</evidence>
<keyword evidence="4" id="KW-1185">Reference proteome</keyword>
<dbReference type="InterPro" id="IPR000873">
    <property type="entry name" value="AMP-dep_synth/lig_dom"/>
</dbReference>